<keyword evidence="2" id="KW-1185">Reference proteome</keyword>
<dbReference type="PANTHER" id="PTHR46060">
    <property type="entry name" value="MARINER MOS1 TRANSPOSASE-LIKE PROTEIN"/>
    <property type="match status" value="1"/>
</dbReference>
<dbReference type="GO" id="GO:0003676">
    <property type="term" value="F:nucleic acid binding"/>
    <property type="evidence" value="ECO:0007669"/>
    <property type="project" value="InterPro"/>
</dbReference>
<dbReference type="OrthoDB" id="10017160at2759"/>
<comment type="caution">
    <text evidence="1">The sequence shown here is derived from an EMBL/GenBank/DDBJ whole genome shotgun (WGS) entry which is preliminary data.</text>
</comment>
<accession>A0A4C1YML5</accession>
<dbReference type="PANTHER" id="PTHR46060:SF1">
    <property type="entry name" value="MARINER MOS1 TRANSPOSASE-LIKE PROTEIN"/>
    <property type="match status" value="1"/>
</dbReference>
<reference evidence="1 2" key="1">
    <citation type="journal article" date="2019" name="Commun. Biol.">
        <title>The bagworm genome reveals a unique fibroin gene that provides high tensile strength.</title>
        <authorList>
            <person name="Kono N."/>
            <person name="Nakamura H."/>
            <person name="Ohtoshi R."/>
            <person name="Tomita M."/>
            <person name="Numata K."/>
            <person name="Arakawa K."/>
        </authorList>
    </citation>
    <scope>NUCLEOTIDE SEQUENCE [LARGE SCALE GENOMIC DNA]</scope>
</reference>
<dbReference type="AlphaFoldDB" id="A0A4C1YML5"/>
<gene>
    <name evidence="1" type="ORF">EVAR_52992_1</name>
</gene>
<dbReference type="InterPro" id="IPR036397">
    <property type="entry name" value="RNaseH_sf"/>
</dbReference>
<dbReference type="InterPro" id="IPR052709">
    <property type="entry name" value="Transposase-MT_Hybrid"/>
</dbReference>
<evidence type="ECO:0000313" key="1">
    <source>
        <dbReference type="EMBL" id="GBP76350.1"/>
    </source>
</evidence>
<protein>
    <recommendedName>
        <fullName evidence="3">Histone-lysine N-methyltransferase SETMAR</fullName>
    </recommendedName>
</protein>
<dbReference type="Proteomes" id="UP000299102">
    <property type="component" value="Unassembled WGS sequence"/>
</dbReference>
<dbReference type="STRING" id="151549.A0A4C1YML5"/>
<dbReference type="Gene3D" id="3.30.420.10">
    <property type="entry name" value="Ribonuclease H-like superfamily/Ribonuclease H"/>
    <property type="match status" value="1"/>
</dbReference>
<sequence length="174" mass="20502">MTIYNWCAEFKRDRVNLSDEFRDGRLSTAVNYKSIHAMRRMIETDRHVAYHDIRASLGIGVRQIQSILHKYLGMKNLCSWWIPYNLTKAQKTDRVTLCNPMLNRFKDGVLNLVWDIVTGDETWIYCYNPKIKQQSTVWVHQNEPKPTKVAHKRSTSKRIIFNETRHAATFALES</sequence>
<proteinExistence type="predicted"/>
<evidence type="ECO:0000313" key="2">
    <source>
        <dbReference type="Proteomes" id="UP000299102"/>
    </source>
</evidence>
<evidence type="ECO:0008006" key="3">
    <source>
        <dbReference type="Google" id="ProtNLM"/>
    </source>
</evidence>
<dbReference type="EMBL" id="BGZK01001288">
    <property type="protein sequence ID" value="GBP76350.1"/>
    <property type="molecule type" value="Genomic_DNA"/>
</dbReference>
<name>A0A4C1YML5_EUMVA</name>
<organism evidence="1 2">
    <name type="scientific">Eumeta variegata</name>
    <name type="common">Bagworm moth</name>
    <name type="synonym">Eumeta japonica</name>
    <dbReference type="NCBI Taxonomy" id="151549"/>
    <lineage>
        <taxon>Eukaryota</taxon>
        <taxon>Metazoa</taxon>
        <taxon>Ecdysozoa</taxon>
        <taxon>Arthropoda</taxon>
        <taxon>Hexapoda</taxon>
        <taxon>Insecta</taxon>
        <taxon>Pterygota</taxon>
        <taxon>Neoptera</taxon>
        <taxon>Endopterygota</taxon>
        <taxon>Lepidoptera</taxon>
        <taxon>Glossata</taxon>
        <taxon>Ditrysia</taxon>
        <taxon>Tineoidea</taxon>
        <taxon>Psychidae</taxon>
        <taxon>Oiketicinae</taxon>
        <taxon>Eumeta</taxon>
    </lineage>
</organism>